<evidence type="ECO:0000313" key="1">
    <source>
        <dbReference type="EMBL" id="KAJ0985686.1"/>
    </source>
</evidence>
<protein>
    <submittedName>
        <fullName evidence="1">Uncharacterized protein</fullName>
    </submittedName>
</protein>
<gene>
    <name evidence="1" type="ORF">J5N97_004042</name>
    <name evidence="2" type="ORF">J5N97_004051</name>
</gene>
<organism evidence="1 3">
    <name type="scientific">Dioscorea zingiberensis</name>
    <dbReference type="NCBI Taxonomy" id="325984"/>
    <lineage>
        <taxon>Eukaryota</taxon>
        <taxon>Viridiplantae</taxon>
        <taxon>Streptophyta</taxon>
        <taxon>Embryophyta</taxon>
        <taxon>Tracheophyta</taxon>
        <taxon>Spermatophyta</taxon>
        <taxon>Magnoliopsida</taxon>
        <taxon>Liliopsida</taxon>
        <taxon>Dioscoreales</taxon>
        <taxon>Dioscoreaceae</taxon>
        <taxon>Dioscorea</taxon>
    </lineage>
</organism>
<evidence type="ECO:0000313" key="3">
    <source>
        <dbReference type="Proteomes" id="UP001085076"/>
    </source>
</evidence>
<comment type="caution">
    <text evidence="1">The sequence shown here is derived from an EMBL/GenBank/DDBJ whole genome shotgun (WGS) entry which is preliminary data.</text>
</comment>
<reference evidence="1" key="2">
    <citation type="journal article" date="2022" name="Hortic Res">
        <title>The genome of Dioscorea zingiberensis sheds light on the biosynthesis, origin and evolution of the medicinally important diosgenin saponins.</title>
        <authorList>
            <person name="Li Y."/>
            <person name="Tan C."/>
            <person name="Li Z."/>
            <person name="Guo J."/>
            <person name="Li S."/>
            <person name="Chen X."/>
            <person name="Wang C."/>
            <person name="Dai X."/>
            <person name="Yang H."/>
            <person name="Song W."/>
            <person name="Hou L."/>
            <person name="Xu J."/>
            <person name="Tong Z."/>
            <person name="Xu A."/>
            <person name="Yuan X."/>
            <person name="Wang W."/>
            <person name="Yang Q."/>
            <person name="Chen L."/>
            <person name="Sun Z."/>
            <person name="Wang K."/>
            <person name="Pan B."/>
            <person name="Chen J."/>
            <person name="Bao Y."/>
            <person name="Liu F."/>
            <person name="Qi X."/>
            <person name="Gang D.R."/>
            <person name="Wen J."/>
            <person name="Li J."/>
        </authorList>
    </citation>
    <scope>NUCLEOTIDE SEQUENCE</scope>
    <source>
        <strain evidence="1">Dzin_1.0</strain>
    </source>
</reference>
<evidence type="ECO:0000313" key="2">
    <source>
        <dbReference type="EMBL" id="KAJ0985695.1"/>
    </source>
</evidence>
<dbReference type="Proteomes" id="UP001085076">
    <property type="component" value="Miscellaneous, Linkage group lg01"/>
</dbReference>
<accession>A0A9D5D5E0</accession>
<reference evidence="1" key="1">
    <citation type="submission" date="2021-03" db="EMBL/GenBank/DDBJ databases">
        <authorList>
            <person name="Li Z."/>
            <person name="Yang C."/>
        </authorList>
    </citation>
    <scope>NUCLEOTIDE SEQUENCE</scope>
    <source>
        <strain evidence="1">Dzin_1.0</strain>
        <tissue evidence="1">Leaf</tissue>
    </source>
</reference>
<dbReference type="EMBL" id="JAGGNH010000001">
    <property type="protein sequence ID" value="KAJ0985686.1"/>
    <property type="molecule type" value="Genomic_DNA"/>
</dbReference>
<dbReference type="AlphaFoldDB" id="A0A9D5D5E0"/>
<keyword evidence="3" id="KW-1185">Reference proteome</keyword>
<sequence>MSANKLHMRHLERTFSQIARRYRFLCVCIGSAISVTKPYGLPDVVTSDGGGGNHVSAELTRGLKASGEVKYLSLDLISRVFSLIMSSNPPKNRSTPLLCCLVFPMTLLLHASSVSPEPSTAS</sequence>
<dbReference type="EMBL" id="JAGGNH010000001">
    <property type="protein sequence ID" value="KAJ0985695.1"/>
    <property type="molecule type" value="Genomic_DNA"/>
</dbReference>
<proteinExistence type="predicted"/>
<name>A0A9D5D5E0_9LILI</name>